<reference evidence="12" key="1">
    <citation type="journal article" date="2021" name="PeerJ">
        <title>Extensive microbial diversity within the chicken gut microbiome revealed by metagenomics and culture.</title>
        <authorList>
            <person name="Gilroy R."/>
            <person name="Ravi A."/>
            <person name="Getino M."/>
            <person name="Pursley I."/>
            <person name="Horton D.L."/>
            <person name="Alikhan N.F."/>
            <person name="Baker D."/>
            <person name="Gharbi K."/>
            <person name="Hall N."/>
            <person name="Watson M."/>
            <person name="Adriaenssens E.M."/>
            <person name="Foster-Nyarko E."/>
            <person name="Jarju S."/>
            <person name="Secka A."/>
            <person name="Antonio M."/>
            <person name="Oren A."/>
            <person name="Chaudhuri R.R."/>
            <person name="La Ragione R."/>
            <person name="Hildebrand F."/>
            <person name="Pallen M.J."/>
        </authorList>
    </citation>
    <scope>NUCLEOTIDE SEQUENCE</scope>
    <source>
        <strain evidence="12">ChiHecec2B26-7398</strain>
    </source>
</reference>
<feature type="binding site" evidence="10">
    <location>
        <position position="250"/>
    </location>
    <ligand>
        <name>beta-D-galactose</name>
        <dbReference type="ChEBI" id="CHEBI:27667"/>
    </ligand>
</feature>
<dbReference type="InterPro" id="IPR018052">
    <property type="entry name" value="Ald1_epimerase_CS"/>
</dbReference>
<proteinExistence type="inferred from homology"/>
<organism evidence="12 13">
    <name type="scientific">Candidatus Gemmiger excrementipullorum</name>
    <dbReference type="NCBI Taxonomy" id="2838610"/>
    <lineage>
        <taxon>Bacteria</taxon>
        <taxon>Bacillati</taxon>
        <taxon>Bacillota</taxon>
        <taxon>Clostridia</taxon>
        <taxon>Eubacteriales</taxon>
        <taxon>Gemmiger</taxon>
    </lineage>
</organism>
<dbReference type="InterPro" id="IPR008183">
    <property type="entry name" value="Aldose_1/G6P_1-epimerase"/>
</dbReference>
<evidence type="ECO:0000256" key="2">
    <source>
        <dbReference type="ARBA" id="ARBA00005028"/>
    </source>
</evidence>
<comment type="catalytic activity">
    <reaction evidence="1 8">
        <text>alpha-D-glucose = beta-D-glucose</text>
        <dbReference type="Rhea" id="RHEA:10264"/>
        <dbReference type="ChEBI" id="CHEBI:15903"/>
        <dbReference type="ChEBI" id="CHEBI:17925"/>
        <dbReference type="EC" id="5.1.3.3"/>
    </reaction>
</comment>
<evidence type="ECO:0000256" key="11">
    <source>
        <dbReference type="PIRSR" id="PIRSR005096-3"/>
    </source>
</evidence>
<dbReference type="GO" id="GO:0006006">
    <property type="term" value="P:glucose metabolic process"/>
    <property type="evidence" value="ECO:0007669"/>
    <property type="project" value="TreeGrafter"/>
</dbReference>
<feature type="binding site" evidence="11">
    <location>
        <begin position="178"/>
        <end position="180"/>
    </location>
    <ligand>
        <name>beta-D-galactose</name>
        <dbReference type="ChEBI" id="CHEBI:27667"/>
    </ligand>
</feature>
<feature type="binding site" evidence="11">
    <location>
        <begin position="80"/>
        <end position="81"/>
    </location>
    <ligand>
        <name>beta-D-galactose</name>
        <dbReference type="ChEBI" id="CHEBI:27667"/>
    </ligand>
</feature>
<dbReference type="Pfam" id="PF01263">
    <property type="entry name" value="Aldose_epim"/>
    <property type="match status" value="1"/>
</dbReference>
<dbReference type="AlphaFoldDB" id="A0A9D2BUP0"/>
<evidence type="ECO:0000256" key="4">
    <source>
        <dbReference type="ARBA" id="ARBA00013185"/>
    </source>
</evidence>
<gene>
    <name evidence="12" type="ORF">H9846_05060</name>
</gene>
<feature type="active site" description="Proton acceptor" evidence="9">
    <location>
        <position position="313"/>
    </location>
</feature>
<dbReference type="NCBIfam" id="NF008277">
    <property type="entry name" value="PRK11055.1"/>
    <property type="match status" value="1"/>
</dbReference>
<evidence type="ECO:0000256" key="5">
    <source>
        <dbReference type="ARBA" id="ARBA00014165"/>
    </source>
</evidence>
<keyword evidence="7 8" id="KW-0119">Carbohydrate metabolism</keyword>
<reference evidence="12" key="2">
    <citation type="submission" date="2021-04" db="EMBL/GenBank/DDBJ databases">
        <authorList>
            <person name="Gilroy R."/>
        </authorList>
    </citation>
    <scope>NUCLEOTIDE SEQUENCE</scope>
    <source>
        <strain evidence="12">ChiHecec2B26-7398</strain>
    </source>
</reference>
<comment type="similarity">
    <text evidence="3 8">Belongs to the aldose epimerase family.</text>
</comment>
<evidence type="ECO:0000313" key="13">
    <source>
        <dbReference type="Proteomes" id="UP000886751"/>
    </source>
</evidence>
<accession>A0A9D2BUP0</accession>
<dbReference type="EC" id="5.1.3.3" evidence="4 8"/>
<keyword evidence="6 8" id="KW-0413">Isomerase</keyword>
<dbReference type="InterPro" id="IPR011013">
    <property type="entry name" value="Gal_mutarotase_sf_dom"/>
</dbReference>
<dbReference type="PANTHER" id="PTHR10091">
    <property type="entry name" value="ALDOSE-1-EPIMERASE"/>
    <property type="match status" value="1"/>
</dbReference>
<dbReference type="Gene3D" id="2.70.98.10">
    <property type="match status" value="1"/>
</dbReference>
<evidence type="ECO:0000313" key="12">
    <source>
        <dbReference type="EMBL" id="HIX94808.1"/>
    </source>
</evidence>
<evidence type="ECO:0000256" key="7">
    <source>
        <dbReference type="ARBA" id="ARBA00023277"/>
    </source>
</evidence>
<sequence length="350" mass="37931">MSVSITPFGKTTAGVPVQRVVLKNDQLEVHLLTYAALIHRILVPDRKGEPVDVVLGYPTVPDYEVNSGDGMGAAVGRFANRIGGAQFPLYEEIVHVTANENGNCLHSGLHGFHHTVFAVEPTPGETDSVTMTAQSPDGTDGFPGTVDLEIQYQLVKRGLMVRYTATTDAPTVCSMTNHSYFNLNGHASGTALGHRISVDADAYLETDDASIPTGRIVPVAGTPMDFNEEKTLGLDIEADYPALKQAAGYDHCYVIRDSGLRHAAWVTGPQTGIRMEVLTTLPGMHLYSANYLAPATPCKDDAHYQKRDAVCFETEEFPDAPNHPNFPDATLLPNAPYSSTTIYRFDLAPQ</sequence>
<comment type="caution">
    <text evidence="12">The sequence shown here is derived from an EMBL/GenBank/DDBJ whole genome shotgun (WGS) entry which is preliminary data.</text>
</comment>
<dbReference type="CDD" id="cd09019">
    <property type="entry name" value="galactose_mutarotase_like"/>
    <property type="match status" value="1"/>
</dbReference>
<dbReference type="PIRSF" id="PIRSF005096">
    <property type="entry name" value="GALM"/>
    <property type="match status" value="1"/>
</dbReference>
<dbReference type="GO" id="GO:0033499">
    <property type="term" value="P:galactose catabolic process via UDP-galactose, Leloir pathway"/>
    <property type="evidence" value="ECO:0007669"/>
    <property type="project" value="TreeGrafter"/>
</dbReference>
<name>A0A9D2BUP0_9FIRM</name>
<feature type="active site" description="Proton donor" evidence="9">
    <location>
        <position position="178"/>
    </location>
</feature>
<evidence type="ECO:0000256" key="8">
    <source>
        <dbReference type="PIRNR" id="PIRNR005096"/>
    </source>
</evidence>
<dbReference type="Proteomes" id="UP000886751">
    <property type="component" value="Unassembled WGS sequence"/>
</dbReference>
<dbReference type="SUPFAM" id="SSF74650">
    <property type="entry name" value="Galactose mutarotase-like"/>
    <property type="match status" value="1"/>
</dbReference>
<evidence type="ECO:0000256" key="6">
    <source>
        <dbReference type="ARBA" id="ARBA00023235"/>
    </source>
</evidence>
<evidence type="ECO:0000256" key="1">
    <source>
        <dbReference type="ARBA" id="ARBA00001614"/>
    </source>
</evidence>
<evidence type="ECO:0000256" key="10">
    <source>
        <dbReference type="PIRSR" id="PIRSR005096-2"/>
    </source>
</evidence>
<dbReference type="InterPro" id="IPR015443">
    <property type="entry name" value="Aldose_1-epimerase"/>
</dbReference>
<evidence type="ECO:0000256" key="9">
    <source>
        <dbReference type="PIRSR" id="PIRSR005096-1"/>
    </source>
</evidence>
<protein>
    <recommendedName>
        <fullName evidence="5 8">Aldose 1-epimerase</fullName>
        <ecNumber evidence="4 8">5.1.3.3</ecNumber>
    </recommendedName>
</protein>
<dbReference type="InterPro" id="IPR047215">
    <property type="entry name" value="Galactose_mutarotase-like"/>
</dbReference>
<dbReference type="InterPro" id="IPR014718">
    <property type="entry name" value="GH-type_carb-bd"/>
</dbReference>
<dbReference type="GO" id="GO:0004034">
    <property type="term" value="F:aldose 1-epimerase activity"/>
    <property type="evidence" value="ECO:0007669"/>
    <property type="project" value="UniProtKB-EC"/>
</dbReference>
<dbReference type="PROSITE" id="PS00545">
    <property type="entry name" value="ALDOSE_1_EPIMERASE"/>
    <property type="match status" value="1"/>
</dbReference>
<comment type="pathway">
    <text evidence="2 8">Carbohydrate metabolism; hexose metabolism.</text>
</comment>
<dbReference type="GO" id="GO:0030246">
    <property type="term" value="F:carbohydrate binding"/>
    <property type="evidence" value="ECO:0007669"/>
    <property type="project" value="InterPro"/>
</dbReference>
<dbReference type="PANTHER" id="PTHR10091:SF0">
    <property type="entry name" value="GALACTOSE MUTAROTASE"/>
    <property type="match status" value="1"/>
</dbReference>
<dbReference type="EMBL" id="DXEI01000076">
    <property type="protein sequence ID" value="HIX94808.1"/>
    <property type="molecule type" value="Genomic_DNA"/>
</dbReference>
<evidence type="ECO:0000256" key="3">
    <source>
        <dbReference type="ARBA" id="ARBA00006206"/>
    </source>
</evidence>